<dbReference type="PANTHER" id="PTHR21363">
    <property type="entry name" value="PREPHENATE DEHYDROGENASE"/>
    <property type="match status" value="1"/>
</dbReference>
<dbReference type="InterPro" id="IPR046826">
    <property type="entry name" value="PDH_N"/>
</dbReference>
<gene>
    <name evidence="3" type="ORF">METZ01_LOCUS149637</name>
</gene>
<sequence>MNPFERVSIIGVGLLGGSLAKVLRKLGLAKSIVGYGRNKANLDGAKNLNIIDDVAPNIQSAAKDADLIVFCSPVQTIAQLAMEMSPHIKPGCLVTDVGSTKETLISEIEKFFPEGISFIGAHPIAGGEMSGFRLSSDTLFDGAHCIITPTDKTDPEALKKAIKLWETIGMQVSIMDAKEHDFIFGAVSHLPHVLIFALMNTLGGLKSENHDQITFFSGAGLRDITRIAASEPAMWRDICVSNKDSILYFLDLFQETLSHLRSGIEQENGALLTQQFKIANQHRLKLISKT</sequence>
<accession>A0A382A753</accession>
<dbReference type="Gene3D" id="3.40.50.720">
    <property type="entry name" value="NAD(P)-binding Rossmann-like Domain"/>
    <property type="match status" value="1"/>
</dbReference>
<dbReference type="InterPro" id="IPR050812">
    <property type="entry name" value="Preph/Arog_dehydrog"/>
</dbReference>
<dbReference type="FunFam" id="3.40.50.720:FF:000208">
    <property type="entry name" value="Prephenate dehydrogenase"/>
    <property type="match status" value="1"/>
</dbReference>
<dbReference type="SUPFAM" id="SSF51735">
    <property type="entry name" value="NAD(P)-binding Rossmann-fold domains"/>
    <property type="match status" value="1"/>
</dbReference>
<dbReference type="AlphaFoldDB" id="A0A382A753"/>
<dbReference type="GO" id="GO:0006571">
    <property type="term" value="P:tyrosine biosynthetic process"/>
    <property type="evidence" value="ECO:0007669"/>
    <property type="project" value="InterPro"/>
</dbReference>
<evidence type="ECO:0000259" key="2">
    <source>
        <dbReference type="PROSITE" id="PS51176"/>
    </source>
</evidence>
<evidence type="ECO:0000256" key="1">
    <source>
        <dbReference type="ARBA" id="ARBA00023002"/>
    </source>
</evidence>
<reference evidence="3" key="1">
    <citation type="submission" date="2018-05" db="EMBL/GenBank/DDBJ databases">
        <authorList>
            <person name="Lanie J.A."/>
            <person name="Ng W.-L."/>
            <person name="Kazmierczak K.M."/>
            <person name="Andrzejewski T.M."/>
            <person name="Davidsen T.M."/>
            <person name="Wayne K.J."/>
            <person name="Tettelin H."/>
            <person name="Glass J.I."/>
            <person name="Rusch D."/>
            <person name="Podicherti R."/>
            <person name="Tsui H.-C.T."/>
            <person name="Winkler M.E."/>
        </authorList>
    </citation>
    <scope>NUCLEOTIDE SEQUENCE</scope>
</reference>
<dbReference type="PROSITE" id="PS51176">
    <property type="entry name" value="PDH_ADH"/>
    <property type="match status" value="1"/>
</dbReference>
<dbReference type="GO" id="GO:0008977">
    <property type="term" value="F:prephenate dehydrogenase (NAD+) activity"/>
    <property type="evidence" value="ECO:0007669"/>
    <property type="project" value="InterPro"/>
</dbReference>
<dbReference type="EMBL" id="UINC01023992">
    <property type="protein sequence ID" value="SVA96783.1"/>
    <property type="molecule type" value="Genomic_DNA"/>
</dbReference>
<feature type="domain" description="Prephenate/arogenate dehydrogenase" evidence="2">
    <location>
        <begin position="5"/>
        <end position="290"/>
    </location>
</feature>
<dbReference type="SUPFAM" id="SSF48179">
    <property type="entry name" value="6-phosphogluconate dehydrogenase C-terminal domain-like"/>
    <property type="match status" value="1"/>
</dbReference>
<name>A0A382A753_9ZZZZ</name>
<dbReference type="Pfam" id="PF20463">
    <property type="entry name" value="PDH_C"/>
    <property type="match status" value="1"/>
</dbReference>
<dbReference type="Pfam" id="PF02153">
    <property type="entry name" value="PDH_N"/>
    <property type="match status" value="1"/>
</dbReference>
<dbReference type="InterPro" id="IPR003099">
    <property type="entry name" value="Prephen_DH"/>
</dbReference>
<protein>
    <recommendedName>
        <fullName evidence="2">Prephenate/arogenate dehydrogenase domain-containing protein</fullName>
    </recommendedName>
</protein>
<dbReference type="InterPro" id="IPR036291">
    <property type="entry name" value="NAD(P)-bd_dom_sf"/>
</dbReference>
<organism evidence="3">
    <name type="scientific">marine metagenome</name>
    <dbReference type="NCBI Taxonomy" id="408172"/>
    <lineage>
        <taxon>unclassified sequences</taxon>
        <taxon>metagenomes</taxon>
        <taxon>ecological metagenomes</taxon>
    </lineage>
</organism>
<dbReference type="PANTHER" id="PTHR21363:SF0">
    <property type="entry name" value="PREPHENATE DEHYDROGENASE [NADP(+)]"/>
    <property type="match status" value="1"/>
</dbReference>
<proteinExistence type="predicted"/>
<dbReference type="GO" id="GO:0004665">
    <property type="term" value="F:prephenate dehydrogenase (NADP+) activity"/>
    <property type="evidence" value="ECO:0007669"/>
    <property type="project" value="InterPro"/>
</dbReference>
<keyword evidence="1" id="KW-0560">Oxidoreductase</keyword>
<evidence type="ECO:0000313" key="3">
    <source>
        <dbReference type="EMBL" id="SVA96783.1"/>
    </source>
</evidence>
<dbReference type="InterPro" id="IPR008927">
    <property type="entry name" value="6-PGluconate_DH-like_C_sf"/>
</dbReference>
<dbReference type="GO" id="GO:0070403">
    <property type="term" value="F:NAD+ binding"/>
    <property type="evidence" value="ECO:0007669"/>
    <property type="project" value="InterPro"/>
</dbReference>
<dbReference type="Gene3D" id="1.10.3660.10">
    <property type="entry name" value="6-phosphogluconate dehydrogenase C-terminal like domain"/>
    <property type="match status" value="1"/>
</dbReference>
<dbReference type="InterPro" id="IPR046825">
    <property type="entry name" value="PDH_C"/>
</dbReference>